<dbReference type="Gene3D" id="3.10.580.10">
    <property type="entry name" value="CBS-domain"/>
    <property type="match status" value="1"/>
</dbReference>
<feature type="domain" description="CBS" evidence="3">
    <location>
        <begin position="90"/>
        <end position="146"/>
    </location>
</feature>
<reference evidence="4 6" key="2">
    <citation type="journal article" date="2011" name="Nucleic Acids Res.">
        <title>Insights into the evolution of Archaea and eukaryotic protein modifier systems revealed by the genome of a novel archaeal group.</title>
        <authorList>
            <person name="Nunoura T."/>
            <person name="Takaki Y."/>
            <person name="Kakuta J."/>
            <person name="Nishi S."/>
            <person name="Sugahara J."/>
            <person name="Kazama H."/>
            <person name="Chee G."/>
            <person name="Hattori M."/>
            <person name="Kanai A."/>
            <person name="Atomi H."/>
            <person name="Takai K."/>
            <person name="Takami H."/>
        </authorList>
    </citation>
    <scope>NUCLEOTIDE SEQUENCE [LARGE SCALE GENOMIC DNA]</scope>
</reference>
<dbReference type="SMART" id="SM00116">
    <property type="entry name" value="CBS"/>
    <property type="match status" value="2"/>
</dbReference>
<dbReference type="PANTHER" id="PTHR43080">
    <property type="entry name" value="CBS DOMAIN-CONTAINING PROTEIN CBSX3, MITOCHONDRIAL"/>
    <property type="match status" value="1"/>
</dbReference>
<dbReference type="EMBL" id="AP011871">
    <property type="protein sequence ID" value="BAJ48677.1"/>
    <property type="molecule type" value="Genomic_DNA"/>
</dbReference>
<feature type="domain" description="CBS" evidence="3">
    <location>
        <begin position="25"/>
        <end position="84"/>
    </location>
</feature>
<keyword evidence="1 2" id="KW-0129">CBS domain</keyword>
<dbReference type="InterPro" id="IPR051257">
    <property type="entry name" value="Diverse_CBS-Domain"/>
</dbReference>
<evidence type="ECO:0000313" key="4">
    <source>
        <dbReference type="EMBL" id="BAJ48677.1"/>
    </source>
</evidence>
<accession>E6N8Q8</accession>
<dbReference type="InterPro" id="IPR046342">
    <property type="entry name" value="CBS_dom_sf"/>
</dbReference>
<dbReference type="SUPFAM" id="SSF54631">
    <property type="entry name" value="CBS-domain pair"/>
    <property type="match status" value="1"/>
</dbReference>
<dbReference type="EMBL" id="AP011900">
    <property type="protein sequence ID" value="BAJ49711.1"/>
    <property type="molecule type" value="Genomic_DNA"/>
</dbReference>
<evidence type="ECO:0000259" key="3">
    <source>
        <dbReference type="PROSITE" id="PS51371"/>
    </source>
</evidence>
<dbReference type="Pfam" id="PF00571">
    <property type="entry name" value="CBS"/>
    <property type="match status" value="2"/>
</dbReference>
<sequence length="151" mass="16563">MCLDMVVPVFKRSVRYSPVKASDLMSYPPVVVSEDATVEEAAKTMWDNGVGSILVLDKDGTLVGIITERDILYAASHLLLGKDLKARSLMSKNLVTASPDEDVASVLEKMKDFNIRHIPVVDQEGKPLGVLSSRDILDFGVKLLSLFIRST</sequence>
<dbReference type="CDD" id="cd09836">
    <property type="entry name" value="CBS_pair_arch"/>
    <property type="match status" value="1"/>
</dbReference>
<dbReference type="Proteomes" id="UP000008120">
    <property type="component" value="Chromosome"/>
</dbReference>
<proteinExistence type="predicted"/>
<dbReference type="PANTHER" id="PTHR43080:SF2">
    <property type="entry name" value="CBS DOMAIN-CONTAINING PROTEIN"/>
    <property type="match status" value="1"/>
</dbReference>
<evidence type="ECO:0000313" key="6">
    <source>
        <dbReference type="Proteomes" id="UP000008120"/>
    </source>
</evidence>
<reference evidence="4 6" key="1">
    <citation type="journal article" date="2005" name="Environ. Microbiol.">
        <title>Genetic and functional properties of uncultivated thermophilic crenarchaeotes from a subsurface gold mine as revealed by analysis of genome fragments.</title>
        <authorList>
            <person name="Nunoura T."/>
            <person name="Hirayama H."/>
            <person name="Takami H."/>
            <person name="Oida H."/>
            <person name="Nishi S."/>
            <person name="Shimamura S."/>
            <person name="Suzuki Y."/>
            <person name="Inagaki F."/>
            <person name="Takai K."/>
            <person name="Nealson K.H."/>
            <person name="Horikoshi K."/>
        </authorList>
    </citation>
    <scope>NUCLEOTIDE SEQUENCE [LARGE SCALE GENOMIC DNA]</scope>
</reference>
<evidence type="ECO:0000256" key="2">
    <source>
        <dbReference type="PROSITE-ProRule" id="PRU00703"/>
    </source>
</evidence>
<name>E6N8Q8_CALS0</name>
<dbReference type="AlphaFoldDB" id="E6N8Q8"/>
<evidence type="ECO:0000313" key="5">
    <source>
        <dbReference type="EMBL" id="BAJ49711.1"/>
    </source>
</evidence>
<protein>
    <recommendedName>
        <fullName evidence="3">CBS domain-containing protein</fullName>
    </recommendedName>
</protein>
<dbReference type="InterPro" id="IPR000644">
    <property type="entry name" value="CBS_dom"/>
</dbReference>
<evidence type="ECO:0000256" key="1">
    <source>
        <dbReference type="ARBA" id="ARBA00023122"/>
    </source>
</evidence>
<organism evidence="4 6">
    <name type="scientific">Caldiarchaeum subterraneum</name>
    <dbReference type="NCBI Taxonomy" id="311458"/>
    <lineage>
        <taxon>Archaea</taxon>
        <taxon>Nitrososphaerota</taxon>
        <taxon>Candidatus Caldarchaeales</taxon>
        <taxon>Candidatus Caldarchaeaceae</taxon>
        <taxon>Candidatus Caldarchaeum</taxon>
    </lineage>
</organism>
<gene>
    <name evidence="5" type="ORF">HGMM_F28H09C13</name>
    <name evidence="4" type="ORF">HGMM_F40F12C02</name>
</gene>
<dbReference type="PROSITE" id="PS51371">
    <property type="entry name" value="CBS"/>
    <property type="match status" value="2"/>
</dbReference>